<evidence type="ECO:0000313" key="4">
    <source>
        <dbReference type="EMBL" id="ABG11644.1"/>
    </source>
</evidence>
<feature type="region of interest" description="Disordered" evidence="1">
    <location>
        <begin position="368"/>
        <end position="437"/>
    </location>
</feature>
<keyword evidence="2" id="KW-1133">Transmembrane helix</keyword>
<evidence type="ECO:0000256" key="1">
    <source>
        <dbReference type="SAM" id="MobiDB-lite"/>
    </source>
</evidence>
<dbReference type="KEGG" id="mmc:Mmcs_5544"/>
<gene>
    <name evidence="4" type="ordered locus">Mmcs_5544</name>
</gene>
<name>A0A5Q5BTB4_MYCSS</name>
<organism evidence="4">
    <name type="scientific">Mycobacterium sp. (strain MCS)</name>
    <dbReference type="NCBI Taxonomy" id="164756"/>
    <lineage>
        <taxon>Bacteria</taxon>
        <taxon>Bacillati</taxon>
        <taxon>Actinomycetota</taxon>
        <taxon>Actinomycetes</taxon>
        <taxon>Mycobacteriales</taxon>
        <taxon>Mycobacteriaceae</taxon>
        <taxon>Mycobacterium</taxon>
    </lineage>
</organism>
<feature type="compositionally biased region" description="Basic and acidic residues" evidence="1">
    <location>
        <begin position="415"/>
        <end position="428"/>
    </location>
</feature>
<feature type="transmembrane region" description="Helical" evidence="2">
    <location>
        <begin position="17"/>
        <end position="39"/>
    </location>
</feature>
<protein>
    <recommendedName>
        <fullName evidence="3">ARB-07466-like C-terminal domain-containing protein</fullName>
    </recommendedName>
</protein>
<dbReference type="InterPro" id="IPR058593">
    <property type="entry name" value="ARB_07466-like_C"/>
</dbReference>
<keyword evidence="2" id="KW-0472">Membrane</keyword>
<dbReference type="Pfam" id="PF26571">
    <property type="entry name" value="VldE"/>
    <property type="match status" value="1"/>
</dbReference>
<geneLocation type="plasmid" evidence="4">
    <name>Plasmid1</name>
</geneLocation>
<feature type="domain" description="ARB-07466-like C-terminal" evidence="3">
    <location>
        <begin position="260"/>
        <end position="362"/>
    </location>
</feature>
<dbReference type="EMBL" id="CP000385">
    <property type="protein sequence ID" value="ABG11644.1"/>
    <property type="molecule type" value="Genomic_DNA"/>
</dbReference>
<keyword evidence="2" id="KW-0812">Transmembrane</keyword>
<reference evidence="4" key="1">
    <citation type="submission" date="2006-06" db="EMBL/GenBank/DDBJ databases">
        <title>Complete sequence of plasmid of Mycobacterium sp. MCS.</title>
        <authorList>
            <consortium name="US DOE Joint Genome Institute"/>
            <person name="Copeland A."/>
            <person name="Lucas S."/>
            <person name="Lapidus A."/>
            <person name="Barry K."/>
            <person name="Detter J.C."/>
            <person name="Glavina del Rio T."/>
            <person name="Hammon N."/>
            <person name="Israni S."/>
            <person name="Dalin E."/>
            <person name="Tice H."/>
            <person name="Pitluck S."/>
            <person name="Martinez M."/>
            <person name="Schmutz J."/>
            <person name="Larimer F."/>
            <person name="Land M."/>
            <person name="Hauser L."/>
            <person name="Kyrpides N."/>
            <person name="Kim E."/>
            <person name="Miller C.D."/>
            <person name="Hughes J.E."/>
            <person name="Anderson A.J."/>
            <person name="Sims R.C."/>
            <person name="Richardson P."/>
        </authorList>
    </citation>
    <scope>NUCLEOTIDE SEQUENCE [LARGE SCALE GENOMIC DNA]</scope>
    <source>
        <strain evidence="4">MCS</strain>
        <plasmid evidence="4">Plasmid1</plasmid>
    </source>
</reference>
<keyword evidence="4" id="KW-0614">Plasmid</keyword>
<sequence precursor="true">MEWVAVARAVWAHRRKFYAAAAMLAPFALTMLLVAFVLLAGGGSPATNEAALATPQCSQQMQAQGVDPGKGVKFGPGPVNNGKAVIAAGLQMRIPEKGIIVALATAMQESGMRNLANPNVPESLRIPNEGLGHDHQSVGIFQQQPWWGTIPDLMNPRISAMKFFDGLLKVGGWQQMAPTVAAQSVQRSAFPDAYADDVPAATLFYHQHLREVMSAAGPSASTPDAMPDDETENMCAASRPRASRSVYNLSKLPPGKAPEDRLQRYTILTNRAVSAAFPQIQTIGGYRPDSMKWHPQGLALDIMIPNYLSPQGISLGNGILQFLLKNAKTLGVDHAIWRQHIYYPSGTAEPMEDRGGLTANHFDHVHVATIGGGYPTPSSHPRRRRTHGVLRTPTGPAHPRPANRRLRHAAGPGRAADRYPRSSDRRANDQGAPSCRR</sequence>
<evidence type="ECO:0000259" key="3">
    <source>
        <dbReference type="Pfam" id="PF26571"/>
    </source>
</evidence>
<dbReference type="AlphaFoldDB" id="A0A5Q5BTB4"/>
<evidence type="ECO:0000256" key="2">
    <source>
        <dbReference type="SAM" id="Phobius"/>
    </source>
</evidence>
<feature type="region of interest" description="Disordered" evidence="1">
    <location>
        <begin position="217"/>
        <end position="242"/>
    </location>
</feature>
<proteinExistence type="predicted"/>
<accession>A0A5Q5BTB4</accession>